<reference evidence="1 2" key="1">
    <citation type="journal article" date="2010" name="Virus Res.">
        <title>The first complete genome sequence of a non-chicken aviadenovirus, proposed to be turkey adenovirus 1.</title>
        <authorList>
            <person name="Kajan G.L."/>
            <person name="Stefancsik R."/>
            <person name="Ursu K."/>
            <person name="Palya V."/>
            <person name="Benko M."/>
        </authorList>
    </citation>
    <scope>NUCLEOTIDE SEQUENCE [LARGE SCALE GENOMIC DNA]</scope>
    <source>
        <strain evidence="1 2">D90/2</strain>
    </source>
</reference>
<evidence type="ECO:0000313" key="2">
    <source>
        <dbReference type="Proteomes" id="UP000110521"/>
    </source>
</evidence>
<accession>E0YC79</accession>
<dbReference type="KEGG" id="vg:9797275"/>
<proteinExistence type="predicted"/>
<sequence length="325" mass="36667">MPVCPSAEMVAASRACGFDNELGAIWFSFLAECGDGPEERDRLHEYYFSRAVANIASFEDAALRRVHRTLSSIVACRHAKTVRRGGESLHLMNCVIRLVSSAYLVPEEKERTLRAVSRRLFFLPVCVVEGLRPWLARWKKEDFQFPVTGVLLRHTVGVKTALRTMSYEVSRSSVPLATPFMPAPVLHLNVSRLTVTGQIRVEKAERGSIVTQFVCLRSMLRSMVGEDVWPIVSRGLCYMPAYRETSTAEYEQWVFHVHGPYKEHREECFGSCRYCRSLQPLSLFCLAQLVCLRNCFLERRARALGGGFGGRRRGGREPGTAGASR</sequence>
<dbReference type="OrthoDB" id="7701at10239"/>
<dbReference type="Proteomes" id="UP000110521">
    <property type="component" value="Segment"/>
</dbReference>
<keyword evidence="2" id="KW-1185">Reference proteome</keyword>
<dbReference type="GeneID" id="9797275"/>
<organism evidence="1 2">
    <name type="scientific">Turkey adenovirus 1</name>
    <dbReference type="NCBI Taxonomy" id="878329"/>
    <lineage>
        <taxon>Viruses</taxon>
        <taxon>Varidnaviria</taxon>
        <taxon>Bamfordvirae</taxon>
        <taxon>Preplasmiviricota</taxon>
        <taxon>Polisuviricotina</taxon>
        <taxon>Pharingeaviricetes</taxon>
        <taxon>Rowavirales</taxon>
        <taxon>Adenoviridae</taxon>
        <taxon>Aviadenovirus</taxon>
        <taxon>Aviadenovirus gallopavoprimum</taxon>
        <taxon>Turkey aviadenovirus B</taxon>
    </lineage>
</organism>
<evidence type="ECO:0000313" key="1">
    <source>
        <dbReference type="EMBL" id="ADM53812.1"/>
    </source>
</evidence>
<dbReference type="RefSeq" id="YP_003933600.1">
    <property type="nucleotide sequence ID" value="NC_014564.2"/>
</dbReference>
<protein>
    <submittedName>
        <fullName evidence="1">ORF20</fullName>
    </submittedName>
</protein>
<name>E0YC79_9ADEN</name>
<dbReference type="EMBL" id="GU936707">
    <property type="protein sequence ID" value="ADM53812.1"/>
    <property type="molecule type" value="Genomic_DNA"/>
</dbReference>